<evidence type="ECO:0000313" key="1">
    <source>
        <dbReference type="EMBL" id="PTX49557.1"/>
    </source>
</evidence>
<gene>
    <name evidence="1" type="ORF">C8N34_107205</name>
</gene>
<name>A0A2T6B0G1_9RHOB</name>
<accession>A0A2T6B0G1</accession>
<dbReference type="Proteomes" id="UP000244224">
    <property type="component" value="Unassembled WGS sequence"/>
</dbReference>
<dbReference type="InterPro" id="IPR052209">
    <property type="entry name" value="CbiZ"/>
</dbReference>
<sequence>MTVLTLARPWLIADLGQEMRVLSFAPWRPGFATARRILWREVRNADLTPDLDVDRWFAAEMAGQGASGDVGMLTSRDIGRHFTAQAEVEGIAVTCIATVGLGNAETAGARRATAPAPVGTINLAVVVGAGLTETAQLEALTIVAEARTAAVMDSGLRLGNGARATGTGTDCIALAARPGEMRFAGLHTALGEALGRAVRQAVAVGAEDWMLENGRVADGYPP</sequence>
<reference evidence="1 2" key="1">
    <citation type="submission" date="2018-04" db="EMBL/GenBank/DDBJ databases">
        <title>Genomic Encyclopedia of Archaeal and Bacterial Type Strains, Phase II (KMG-II): from individual species to whole genera.</title>
        <authorList>
            <person name="Goeker M."/>
        </authorList>
    </citation>
    <scope>NUCLEOTIDE SEQUENCE [LARGE SCALE GENOMIC DNA]</scope>
    <source>
        <strain evidence="1 2">DSM 21823</strain>
    </source>
</reference>
<organism evidence="1 2">
    <name type="scientific">Gemmobacter caeni</name>
    <dbReference type="NCBI Taxonomy" id="589035"/>
    <lineage>
        <taxon>Bacteria</taxon>
        <taxon>Pseudomonadati</taxon>
        <taxon>Pseudomonadota</taxon>
        <taxon>Alphaproteobacteria</taxon>
        <taxon>Rhodobacterales</taxon>
        <taxon>Paracoccaceae</taxon>
        <taxon>Gemmobacter</taxon>
    </lineage>
</organism>
<protein>
    <submittedName>
        <fullName evidence="1">Adenosylcobinamide hydrolase</fullName>
    </submittedName>
</protein>
<keyword evidence="1" id="KW-0378">Hydrolase</keyword>
<dbReference type="RefSeq" id="WP_054302845.1">
    <property type="nucleotide sequence ID" value="NZ_QBKP01000007.1"/>
</dbReference>
<dbReference type="PANTHER" id="PTHR35336">
    <property type="entry name" value="ADENOSYLCOBINAMIDE AMIDOHYDROLASE"/>
    <property type="match status" value="1"/>
</dbReference>
<dbReference type="GO" id="GO:0016787">
    <property type="term" value="F:hydrolase activity"/>
    <property type="evidence" value="ECO:0007669"/>
    <property type="project" value="UniProtKB-KW"/>
</dbReference>
<evidence type="ECO:0000313" key="2">
    <source>
        <dbReference type="Proteomes" id="UP000244224"/>
    </source>
</evidence>
<proteinExistence type="predicted"/>
<dbReference type="Pfam" id="PF01955">
    <property type="entry name" value="CbiZ"/>
    <property type="match status" value="1"/>
</dbReference>
<dbReference type="OrthoDB" id="9767827at2"/>
<dbReference type="InterPro" id="IPR002808">
    <property type="entry name" value="AdoCbi_amidolase"/>
</dbReference>
<dbReference type="AlphaFoldDB" id="A0A2T6B0G1"/>
<keyword evidence="2" id="KW-1185">Reference proteome</keyword>
<dbReference type="PANTHER" id="PTHR35336:SF5">
    <property type="entry name" value="ADENOSYLCOBINAMIDE AMIDOHYDROLASE"/>
    <property type="match status" value="1"/>
</dbReference>
<comment type="caution">
    <text evidence="1">The sequence shown here is derived from an EMBL/GenBank/DDBJ whole genome shotgun (WGS) entry which is preliminary data.</text>
</comment>
<dbReference type="EMBL" id="QBKP01000007">
    <property type="protein sequence ID" value="PTX49557.1"/>
    <property type="molecule type" value="Genomic_DNA"/>
</dbReference>